<reference evidence="2" key="1">
    <citation type="submission" date="2010-02" db="EMBL/GenBank/DDBJ databases">
        <title>Complete sequence of Ferroglobus placidus DSM 10642.</title>
        <authorList>
            <consortium name="US DOE Joint Genome Institute"/>
            <person name="Lucas S."/>
            <person name="Copeland A."/>
            <person name="Lapidus A."/>
            <person name="Cheng J.-F."/>
            <person name="Bruce D."/>
            <person name="Goodwin L."/>
            <person name="Pitluck S."/>
            <person name="Saunders E."/>
            <person name="Brettin T."/>
            <person name="Detter J.C."/>
            <person name="Han C."/>
            <person name="Tapia R."/>
            <person name="Larimer F."/>
            <person name="Land M."/>
            <person name="Hauser L."/>
            <person name="Kyrpides N."/>
            <person name="Ivanova N."/>
            <person name="Holmes D."/>
            <person name="Lovley D."/>
            <person name="Kyrpides N."/>
            <person name="Anderson I.J."/>
            <person name="Woyke T."/>
        </authorList>
    </citation>
    <scope>NUCLEOTIDE SEQUENCE [LARGE SCALE GENOMIC DNA]</scope>
    <source>
        <strain evidence="2">DSM 10642 / AEDII12DO</strain>
    </source>
</reference>
<dbReference type="eggNOG" id="arCOG01510">
    <property type="taxonomic scope" value="Archaea"/>
</dbReference>
<evidence type="ECO:0000313" key="2">
    <source>
        <dbReference type="Proteomes" id="UP000002613"/>
    </source>
</evidence>
<reference evidence="1 2" key="2">
    <citation type="journal article" date="2011" name="Stand. Genomic Sci.">
        <title>Complete genome sequence of Ferroglobus placidus AEDII12DO.</title>
        <authorList>
            <person name="Anderson I."/>
            <person name="Risso C."/>
            <person name="Holmes D."/>
            <person name="Lucas S."/>
            <person name="Copeland A."/>
            <person name="Lapidus A."/>
            <person name="Cheng J.F."/>
            <person name="Bruce D."/>
            <person name="Goodwin L."/>
            <person name="Pitluck S."/>
            <person name="Saunders E."/>
            <person name="Brettin T."/>
            <person name="Detter J.C."/>
            <person name="Han C."/>
            <person name="Tapia R."/>
            <person name="Larimer F."/>
            <person name="Land M."/>
            <person name="Hauser L."/>
            <person name="Woyke T."/>
            <person name="Lovley D."/>
            <person name="Kyrpides N."/>
            <person name="Ivanova N."/>
        </authorList>
    </citation>
    <scope>NUCLEOTIDE SEQUENCE [LARGE SCALE GENOMIC DNA]</scope>
    <source>
        <strain evidence="2">DSM 10642 / AEDII12DO</strain>
    </source>
</reference>
<dbReference type="SUPFAM" id="SSF50249">
    <property type="entry name" value="Nucleic acid-binding proteins"/>
    <property type="match status" value="2"/>
</dbReference>
<dbReference type="GeneID" id="8778477"/>
<dbReference type="Gene3D" id="2.40.50.140">
    <property type="entry name" value="Nucleic acid-binding proteins"/>
    <property type="match status" value="2"/>
</dbReference>
<keyword evidence="1" id="KW-0547">Nucleotide-binding</keyword>
<dbReference type="EMBL" id="CP001899">
    <property type="protein sequence ID" value="ADC65133.1"/>
    <property type="molecule type" value="Genomic_DNA"/>
</dbReference>
<keyword evidence="1" id="KW-0347">Helicase</keyword>
<dbReference type="STRING" id="589924.Ferp_0969"/>
<dbReference type="HOGENOM" id="CLU_1253529_0_0_2"/>
<keyword evidence="1" id="KW-0378">Hydrolase</keyword>
<evidence type="ECO:0000313" key="1">
    <source>
        <dbReference type="EMBL" id="ADC65133.1"/>
    </source>
</evidence>
<dbReference type="InterPro" id="IPR012340">
    <property type="entry name" value="NA-bd_OB-fold"/>
</dbReference>
<dbReference type="PaxDb" id="589924-Ferp_0969"/>
<dbReference type="KEGG" id="fpl:Ferp_0969"/>
<gene>
    <name evidence="1" type="ordered locus">Ferp_0969</name>
</gene>
<protein>
    <submittedName>
        <fullName evidence="1">Nucleic acid binding OB-fold tRNA/helicase-type</fullName>
    </submittedName>
</protein>
<proteinExistence type="predicted"/>
<dbReference type="GO" id="GO:0004386">
    <property type="term" value="F:helicase activity"/>
    <property type="evidence" value="ECO:0007669"/>
    <property type="project" value="UniProtKB-KW"/>
</dbReference>
<organism evidence="1 2">
    <name type="scientific">Ferroglobus placidus (strain DSM 10642 / AEDII12DO)</name>
    <dbReference type="NCBI Taxonomy" id="589924"/>
    <lineage>
        <taxon>Archaea</taxon>
        <taxon>Methanobacteriati</taxon>
        <taxon>Methanobacteriota</taxon>
        <taxon>Archaeoglobi</taxon>
        <taxon>Archaeoglobales</taxon>
        <taxon>Archaeoglobaceae</taxon>
        <taxon>Ferroglobus</taxon>
    </lineage>
</organism>
<dbReference type="Proteomes" id="UP000002613">
    <property type="component" value="Chromosome"/>
</dbReference>
<sequence length="274" mass="31618">MEEKLKEIKDWFEDLIDEETAELLAKYSLGGKVEFKIEEAKKIPGKVAFVGRVVKIERREAKNGREFYRILVKDEESSAFVYLWEEAKELVYSGDLSEGDLVKFIAINKNGFFSVNSGDDVEILRKEKKEFEGYLISSGEHSEIFSGRLMRFKGEVKAERGSYVRVRVEGERIVDYEVVKENVFEKIEKIVPGRYVNVKGFVIGLGEDFGRSAEITVSDKESSIDVVLWDEWRKIYFDVDIGDVIVIFNAYAKHEDVTKLHCGRSSYVLLEKVY</sequence>
<dbReference type="AlphaFoldDB" id="D3RXC0"/>
<name>D3RXC0_FERPA</name>
<dbReference type="RefSeq" id="WP_012965476.1">
    <property type="nucleotide sequence ID" value="NC_013849.1"/>
</dbReference>
<keyword evidence="2" id="KW-1185">Reference proteome</keyword>
<accession>D3RXC0</accession>
<dbReference type="OrthoDB" id="51683at2157"/>
<keyword evidence="1" id="KW-0067">ATP-binding</keyword>